<dbReference type="PANTHER" id="PTHR43272:SF52">
    <property type="entry name" value="AMP-DEPENDENT SYNTHETASE_LIGASE DOMAIN-CONTAINING PROTEIN"/>
    <property type="match status" value="1"/>
</dbReference>
<dbReference type="InterPro" id="IPR020845">
    <property type="entry name" value="AMP-binding_CS"/>
</dbReference>
<proteinExistence type="predicted"/>
<reference evidence="3 4" key="1">
    <citation type="submission" date="2020-01" db="EMBL/GenBank/DDBJ databases">
        <title>Genomic analysis of Aminipila sp. CBA3637.</title>
        <authorList>
            <person name="Kim Y.B."/>
            <person name="Roh S.W."/>
        </authorList>
    </citation>
    <scope>NUCLEOTIDE SEQUENCE [LARGE SCALE GENOMIC DNA]</scope>
    <source>
        <strain evidence="3 4">CBA3637</strain>
    </source>
</reference>
<protein>
    <submittedName>
        <fullName evidence="3">AMP-binding protein</fullName>
    </submittedName>
</protein>
<dbReference type="Gene3D" id="3.30.300.30">
    <property type="match status" value="1"/>
</dbReference>
<dbReference type="InterPro" id="IPR000873">
    <property type="entry name" value="AMP-dep_synth/lig_dom"/>
</dbReference>
<sequence>MNDKKFKDALYEFREISDLKDMVDTSAELFSEKDAYLIKLVPGGEYAPVKYKKFKEDIDSLGTRFIEMGLKGKKIAVVGENSYKWIVTYLAVTNGTGVIVPLDRELPAPEMANLIERAEVSAIVYSKKMEKTVVDTVEQLKNSVQYQICMEETDSSGKYNLDILIEEGKKLIQQGDRSFIEAEIDREAMCSLLFTSGTTGLAKGVMLSHKNITANVYNMSKYVSIPYDDFGLSVLPMHHSYELTCHIFTGIYQGMTVAICEGLKHILKNMAEAPAGVMLGVPLVFEAMYKKILKQAESAGKLGKMKKMMSVSKTLKLYNHPHIVKKIFKDVHNALGNHMNLFIAGGAAIDPGVIEGFQSLGIPMIQGYGMTENAPIIAVNKDRYSKPAAAGLPMPGTEIKIIDADKNGVGEIICRGDSVMLGYYNNPEETAEVLIDGWLHTGDYGYFDKDGFLYVCGRKKSVIVTKNGKNIFPEEVEFYLTQSEFIQEALVHGIIDDKTGDTIVKAEVYLDKDVIAEKAGELSTSDLRNFIKQEIDRINEEMPLYKRVKRFGIREKEFEKTTTRKIKRFNQSNMEE</sequence>
<dbReference type="Pfam" id="PF23562">
    <property type="entry name" value="AMP-binding_C_3"/>
    <property type="match status" value="1"/>
</dbReference>
<name>A0A6P1MD64_9FIRM</name>
<dbReference type="GO" id="GO:0004467">
    <property type="term" value="F:long-chain fatty acid-CoA ligase activity"/>
    <property type="evidence" value="ECO:0007669"/>
    <property type="project" value="UniProtKB-EC"/>
</dbReference>
<dbReference type="GO" id="GO:0016020">
    <property type="term" value="C:membrane"/>
    <property type="evidence" value="ECO:0007669"/>
    <property type="project" value="TreeGrafter"/>
</dbReference>
<dbReference type="PANTHER" id="PTHR43272">
    <property type="entry name" value="LONG-CHAIN-FATTY-ACID--COA LIGASE"/>
    <property type="match status" value="1"/>
</dbReference>
<dbReference type="Pfam" id="PF00501">
    <property type="entry name" value="AMP-binding"/>
    <property type="match status" value="1"/>
</dbReference>
<evidence type="ECO:0000313" key="3">
    <source>
        <dbReference type="EMBL" id="QHI72629.1"/>
    </source>
</evidence>
<dbReference type="SUPFAM" id="SSF56801">
    <property type="entry name" value="Acetyl-CoA synthetase-like"/>
    <property type="match status" value="1"/>
</dbReference>
<dbReference type="RefSeq" id="WP_162362397.1">
    <property type="nucleotide sequence ID" value="NZ_CP047591.1"/>
</dbReference>
<dbReference type="Proteomes" id="UP000463883">
    <property type="component" value="Chromosome"/>
</dbReference>
<dbReference type="EMBL" id="CP047591">
    <property type="protein sequence ID" value="QHI72629.1"/>
    <property type="molecule type" value="Genomic_DNA"/>
</dbReference>
<comment type="catalytic activity">
    <reaction evidence="1">
        <text>a long-chain fatty acid + ATP + CoA = a long-chain fatty acyl-CoA + AMP + diphosphate</text>
        <dbReference type="Rhea" id="RHEA:15421"/>
        <dbReference type="ChEBI" id="CHEBI:30616"/>
        <dbReference type="ChEBI" id="CHEBI:33019"/>
        <dbReference type="ChEBI" id="CHEBI:57287"/>
        <dbReference type="ChEBI" id="CHEBI:57560"/>
        <dbReference type="ChEBI" id="CHEBI:83139"/>
        <dbReference type="ChEBI" id="CHEBI:456215"/>
        <dbReference type="EC" id="6.2.1.3"/>
    </reaction>
    <physiologicalReaction direction="left-to-right" evidence="1">
        <dbReference type="Rhea" id="RHEA:15422"/>
    </physiologicalReaction>
</comment>
<dbReference type="KEGG" id="amic:Ami3637_09665"/>
<evidence type="ECO:0000313" key="4">
    <source>
        <dbReference type="Proteomes" id="UP000463883"/>
    </source>
</evidence>
<dbReference type="InterPro" id="IPR045851">
    <property type="entry name" value="AMP-bd_C_sf"/>
</dbReference>
<feature type="domain" description="AMP-dependent synthetase/ligase" evidence="2">
    <location>
        <begin position="27"/>
        <end position="424"/>
    </location>
</feature>
<organism evidence="3 4">
    <name type="scientific">Aminipila terrae</name>
    <dbReference type="NCBI Taxonomy" id="2697030"/>
    <lineage>
        <taxon>Bacteria</taxon>
        <taxon>Bacillati</taxon>
        <taxon>Bacillota</taxon>
        <taxon>Clostridia</taxon>
        <taxon>Peptostreptococcales</taxon>
        <taxon>Anaerovoracaceae</taxon>
        <taxon>Aminipila</taxon>
    </lineage>
</organism>
<evidence type="ECO:0000259" key="2">
    <source>
        <dbReference type="Pfam" id="PF00501"/>
    </source>
</evidence>
<dbReference type="InterPro" id="IPR042099">
    <property type="entry name" value="ANL_N_sf"/>
</dbReference>
<keyword evidence="4" id="KW-1185">Reference proteome</keyword>
<accession>A0A6P1MD64</accession>
<gene>
    <name evidence="3" type="ORF">Ami3637_09665</name>
</gene>
<dbReference type="PROSITE" id="PS00455">
    <property type="entry name" value="AMP_BINDING"/>
    <property type="match status" value="1"/>
</dbReference>
<dbReference type="AlphaFoldDB" id="A0A6P1MD64"/>
<dbReference type="Gene3D" id="3.40.50.12780">
    <property type="entry name" value="N-terminal domain of ligase-like"/>
    <property type="match status" value="1"/>
</dbReference>
<evidence type="ECO:0000256" key="1">
    <source>
        <dbReference type="ARBA" id="ARBA00024484"/>
    </source>
</evidence>